<name>A0ABS4Z365_9ACTN</name>
<reference evidence="2 3" key="1">
    <citation type="submission" date="2021-03" db="EMBL/GenBank/DDBJ databases">
        <title>Sequencing the genomes of 1000 actinobacteria strains.</title>
        <authorList>
            <person name="Klenk H.-P."/>
        </authorList>
    </citation>
    <scope>NUCLEOTIDE SEQUENCE [LARGE SCALE GENOMIC DNA]</scope>
    <source>
        <strain evidence="2 3">DSM 12936</strain>
    </source>
</reference>
<dbReference type="RefSeq" id="WP_210052545.1">
    <property type="nucleotide sequence ID" value="NZ_JAGIOB010000001.1"/>
</dbReference>
<organism evidence="2 3">
    <name type="scientific">Microlunatus capsulatus</name>
    <dbReference type="NCBI Taxonomy" id="99117"/>
    <lineage>
        <taxon>Bacteria</taxon>
        <taxon>Bacillati</taxon>
        <taxon>Actinomycetota</taxon>
        <taxon>Actinomycetes</taxon>
        <taxon>Propionibacteriales</taxon>
        <taxon>Propionibacteriaceae</taxon>
        <taxon>Microlunatus</taxon>
    </lineage>
</organism>
<feature type="region of interest" description="Disordered" evidence="1">
    <location>
        <begin position="366"/>
        <end position="393"/>
    </location>
</feature>
<keyword evidence="3" id="KW-1185">Reference proteome</keyword>
<comment type="caution">
    <text evidence="2">The sequence shown here is derived from an EMBL/GenBank/DDBJ whole genome shotgun (WGS) entry which is preliminary data.</text>
</comment>
<sequence length="434" mass="47332">MRRALFVAAFDSQLKWCARIRDELEARGFASEVVVPDVRSALSPGQIEAAGFTDVETVSWDELLERALAADAVVCSLSGPFTKALLFDLADRLEGSGTPGPVVVSGWVGVIIEKITAGYLDRCGSDVVAVNSVEDLEHFRRAAAALALPTDNLLLTGLPFLSGDPAPARTEVRRLLFADQPTVPSSAAERRFLYDGALAYARAHPDREVLLKPRHRPDEDTFHRMRHHPEVLLAGAELPPNFRVDYTSVAELLPDVDLLVTVSSTACLEAIDHGCRVALVLDLGVHERYGNQVFLGSGLLRTWEEITADQLGTPRPDWLASYFFRPERTATQTVADRVEELLASGERPAAAVRGSDYFRSAASYHRTLPKPAPPAPPVPKPAPPRRRLRGRDFVPPVLHRPLARVRREVRPAAGRLVGAVSGRRAPSGPDAADV</sequence>
<evidence type="ECO:0000313" key="3">
    <source>
        <dbReference type="Proteomes" id="UP000758168"/>
    </source>
</evidence>
<gene>
    <name evidence="2" type="ORF">JOF54_000410</name>
</gene>
<protein>
    <submittedName>
        <fullName evidence="2">Uncharacterized protein</fullName>
    </submittedName>
</protein>
<dbReference type="InterPro" id="IPR046561">
    <property type="entry name" value="DUF6716"/>
</dbReference>
<feature type="compositionally biased region" description="Pro residues" evidence="1">
    <location>
        <begin position="370"/>
        <end position="382"/>
    </location>
</feature>
<evidence type="ECO:0000313" key="2">
    <source>
        <dbReference type="EMBL" id="MBP2415488.1"/>
    </source>
</evidence>
<dbReference type="Proteomes" id="UP000758168">
    <property type="component" value="Unassembled WGS sequence"/>
</dbReference>
<dbReference type="Pfam" id="PF20471">
    <property type="entry name" value="DUF6716"/>
    <property type="match status" value="1"/>
</dbReference>
<feature type="region of interest" description="Disordered" evidence="1">
    <location>
        <begin position="414"/>
        <end position="434"/>
    </location>
</feature>
<accession>A0ABS4Z365</accession>
<evidence type="ECO:0000256" key="1">
    <source>
        <dbReference type="SAM" id="MobiDB-lite"/>
    </source>
</evidence>
<proteinExistence type="predicted"/>
<dbReference type="EMBL" id="JAGIOB010000001">
    <property type="protein sequence ID" value="MBP2415488.1"/>
    <property type="molecule type" value="Genomic_DNA"/>
</dbReference>